<dbReference type="STRING" id="1122192.SAMN02745673_01931"/>
<dbReference type="GO" id="GO:0004659">
    <property type="term" value="F:prenyltransferase activity"/>
    <property type="evidence" value="ECO:0007669"/>
    <property type="project" value="InterPro"/>
</dbReference>
<gene>
    <name evidence="4" type="ORF">SAMN02745673_01931</name>
</gene>
<dbReference type="OrthoDB" id="9805316at2"/>
<feature type="region of interest" description="Disordered" evidence="3">
    <location>
        <begin position="1"/>
        <end position="20"/>
    </location>
</feature>
<dbReference type="InterPro" id="IPR023374">
    <property type="entry name" value="AttH-like_dom_sf"/>
</dbReference>
<dbReference type="RefSeq" id="WP_078761256.1">
    <property type="nucleotide sequence ID" value="NZ_FUWS01000004.1"/>
</dbReference>
<evidence type="ECO:0000256" key="3">
    <source>
        <dbReference type="SAM" id="MobiDB-lite"/>
    </source>
</evidence>
<name>A0A1T4PR72_9ACTN</name>
<dbReference type="SUPFAM" id="SSF159245">
    <property type="entry name" value="AttH-like"/>
    <property type="match status" value="1"/>
</dbReference>
<keyword evidence="1" id="KW-0479">Metal-binding</keyword>
<dbReference type="AlphaFoldDB" id="A0A1T4PR72"/>
<dbReference type="PANTHER" id="PTHR12001">
    <property type="entry name" value="GERANYLGERANYL PYROPHOSPHATE SYNTHASE"/>
    <property type="match status" value="1"/>
</dbReference>
<dbReference type="Gene3D" id="2.40.370.10">
    <property type="entry name" value="AttH-like domain"/>
    <property type="match status" value="1"/>
</dbReference>
<evidence type="ECO:0000313" key="4">
    <source>
        <dbReference type="EMBL" id="SJZ93398.1"/>
    </source>
</evidence>
<keyword evidence="2" id="KW-0460">Magnesium</keyword>
<dbReference type="InterPro" id="IPR008949">
    <property type="entry name" value="Isoprenoid_synthase_dom_sf"/>
</dbReference>
<reference evidence="4 5" key="1">
    <citation type="submission" date="2017-02" db="EMBL/GenBank/DDBJ databases">
        <authorList>
            <person name="Peterson S.W."/>
        </authorList>
    </citation>
    <scope>NUCLEOTIDE SEQUENCE [LARGE SCALE GENOMIC DNA]</scope>
    <source>
        <strain evidence="4 5">DSM 45154</strain>
    </source>
</reference>
<dbReference type="InterPro" id="IPR033749">
    <property type="entry name" value="Polyprenyl_synt_CS"/>
</dbReference>
<sequence>MTGGTGTEVPRARSAPDACDLPRPEGTRWWRFAALLYGEGGPFGVTCLFLRHHGPATDTGVPQSAHALVWARADAATRTRVGESWMDPAAVELIRRTVAGDRHMDPRVRDAFGEALAQGRPLGPDRPLPGPVRAGATGLDLDFGGVGVLREEDDGSHLVEAGTEGSGLSLRFAVGDLGSASPEQREGGPVPRLEVTGVLRQDGAHTAVRGQGWYEHFHSRSWHQDPATDQALRAGRTRVRLHLDNGWEVHACATGGSDGRAGRALLRTPQGEVIEAPMTLRGSSPWTSLATLNTYATVYELTVPRTALDLRARVWFPKQENRSSLVLPGTLEAWADVEGAFGGEPVRGWGTVDVLPLGRFDDFEEHITRIRDTTSQEIRRLFPDEPRRRELVTVAGLEERPDVLDELVVQTLHESLVRPIRHITDGLGKSMRSYVTAATIELFGVDSEPYRSLLGAVEILHSGNLTVDDVEDRSPMRRGRPAVHTVFGEATAINAGTAAYFVLDGVLRRVLPDDDRLRRRIYEVYLGVMRAAHAGQALDIAGHREAMDAAVAGGDAEAVLRRVRVTHRLKTAVPVRGLAEIGGIVARAEERQLAALRDYFEAVGMAYQVSDDVMDLRGLSARDETGETVATKHVAEDLRAGKVTMPLGHAVALLPGPLMREVWATVRGGGVDAATAAEIVTLLEGHGVIDACLDEAERMVDQAWGPFHDLLPGNHLAVMIRALGRYAVRRERE</sequence>
<dbReference type="GO" id="GO:0046872">
    <property type="term" value="F:metal ion binding"/>
    <property type="evidence" value="ECO:0007669"/>
    <property type="project" value="UniProtKB-KW"/>
</dbReference>
<accession>A0A1T4PR72</accession>
<organism evidence="4 5">
    <name type="scientific">Marinactinospora thermotolerans DSM 45154</name>
    <dbReference type="NCBI Taxonomy" id="1122192"/>
    <lineage>
        <taxon>Bacteria</taxon>
        <taxon>Bacillati</taxon>
        <taxon>Actinomycetota</taxon>
        <taxon>Actinomycetes</taxon>
        <taxon>Streptosporangiales</taxon>
        <taxon>Nocardiopsidaceae</taxon>
        <taxon>Marinactinospora</taxon>
    </lineage>
</organism>
<dbReference type="SUPFAM" id="SSF48576">
    <property type="entry name" value="Terpenoid synthases"/>
    <property type="match status" value="1"/>
</dbReference>
<dbReference type="PROSITE" id="PS00444">
    <property type="entry name" value="POLYPRENYL_SYNTHASE_2"/>
    <property type="match status" value="1"/>
</dbReference>
<evidence type="ECO:0000256" key="2">
    <source>
        <dbReference type="ARBA" id="ARBA00022842"/>
    </source>
</evidence>
<evidence type="ECO:0000313" key="5">
    <source>
        <dbReference type="Proteomes" id="UP000190637"/>
    </source>
</evidence>
<dbReference type="Gene3D" id="1.10.600.10">
    <property type="entry name" value="Farnesyl Diphosphate Synthase"/>
    <property type="match status" value="1"/>
</dbReference>
<evidence type="ECO:0000256" key="1">
    <source>
        <dbReference type="ARBA" id="ARBA00022723"/>
    </source>
</evidence>
<dbReference type="GO" id="GO:0008299">
    <property type="term" value="P:isoprenoid biosynthetic process"/>
    <property type="evidence" value="ECO:0007669"/>
    <property type="project" value="InterPro"/>
</dbReference>
<keyword evidence="5" id="KW-1185">Reference proteome</keyword>
<protein>
    <submittedName>
        <fullName evidence="4">Geranylgeranyl pyrophosphate synthase</fullName>
    </submittedName>
</protein>
<dbReference type="Proteomes" id="UP000190637">
    <property type="component" value="Unassembled WGS sequence"/>
</dbReference>
<dbReference type="InterPro" id="IPR000092">
    <property type="entry name" value="Polyprenyl_synt"/>
</dbReference>
<proteinExistence type="predicted"/>
<dbReference type="PANTHER" id="PTHR12001:SF44">
    <property type="entry name" value="GERANYLGERANYL PYROPHOSPHATE SYNTHASE"/>
    <property type="match status" value="1"/>
</dbReference>
<dbReference type="EMBL" id="FUWS01000004">
    <property type="protein sequence ID" value="SJZ93398.1"/>
    <property type="molecule type" value="Genomic_DNA"/>
</dbReference>
<dbReference type="Pfam" id="PF00348">
    <property type="entry name" value="polyprenyl_synt"/>
    <property type="match status" value="1"/>
</dbReference>